<proteinExistence type="inferred from homology"/>
<dbReference type="NCBIfam" id="TIGR02727">
    <property type="entry name" value="MTHFS_bact"/>
    <property type="match status" value="1"/>
</dbReference>
<dbReference type="PANTHER" id="PTHR23407">
    <property type="entry name" value="ATPASE INHIBITOR/5-FORMYLTETRAHYDROFOLATE CYCLO-LIGASE"/>
    <property type="match status" value="1"/>
</dbReference>
<dbReference type="EC" id="6.3.3.2" evidence="4"/>
<protein>
    <recommendedName>
        <fullName evidence="4">5-formyltetrahydrofolate cyclo-ligase</fullName>
        <ecNumber evidence="4">6.3.3.2</ecNumber>
    </recommendedName>
</protein>
<gene>
    <name evidence="5" type="ORF">JOF45_000584</name>
</gene>
<dbReference type="RefSeq" id="WP_210047818.1">
    <property type="nucleotide sequence ID" value="NZ_JAGINX010000001.1"/>
</dbReference>
<reference evidence="5 6" key="1">
    <citation type="submission" date="2021-03" db="EMBL/GenBank/DDBJ databases">
        <title>Sequencing the genomes of 1000 actinobacteria strains.</title>
        <authorList>
            <person name="Klenk H.-P."/>
        </authorList>
    </citation>
    <scope>NUCLEOTIDE SEQUENCE [LARGE SCALE GENOMIC DNA]</scope>
    <source>
        <strain evidence="5 6">DSM 12544</strain>
    </source>
</reference>
<evidence type="ECO:0000313" key="5">
    <source>
        <dbReference type="EMBL" id="MBP2317565.1"/>
    </source>
</evidence>
<keyword evidence="5" id="KW-0436">Ligase</keyword>
<evidence type="ECO:0000256" key="4">
    <source>
        <dbReference type="RuleBase" id="RU361279"/>
    </source>
</evidence>
<dbReference type="EMBL" id="JAGINX010000001">
    <property type="protein sequence ID" value="MBP2317565.1"/>
    <property type="molecule type" value="Genomic_DNA"/>
</dbReference>
<comment type="catalytic activity">
    <reaction evidence="4">
        <text>(6S)-5-formyl-5,6,7,8-tetrahydrofolate + ATP = (6R)-5,10-methenyltetrahydrofolate + ADP + phosphate</text>
        <dbReference type="Rhea" id="RHEA:10488"/>
        <dbReference type="ChEBI" id="CHEBI:30616"/>
        <dbReference type="ChEBI" id="CHEBI:43474"/>
        <dbReference type="ChEBI" id="CHEBI:57455"/>
        <dbReference type="ChEBI" id="CHEBI:57457"/>
        <dbReference type="ChEBI" id="CHEBI:456216"/>
        <dbReference type="EC" id="6.3.3.2"/>
    </reaction>
</comment>
<comment type="caution">
    <text evidence="5">The sequence shown here is derived from an EMBL/GenBank/DDBJ whole genome shotgun (WGS) entry which is preliminary data.</text>
</comment>
<keyword evidence="6" id="KW-1185">Reference proteome</keyword>
<dbReference type="GO" id="GO:0030272">
    <property type="term" value="F:5-formyltetrahydrofolate cyclo-ligase activity"/>
    <property type="evidence" value="ECO:0007669"/>
    <property type="project" value="UniProtKB-EC"/>
</dbReference>
<sequence>MARERSKQEIRAELRQARRRLSGSVLHARAEQLSRLLLEQIPADQRVLAYLPTPGEPDVQQFLTAHHGRGGEVFVPVITGQRQMLWVSWSPQAPTQRSDFAPVEEPEGDRLHLREILQESPELTVLVPAVAVDRAGGRLGQGGGYYDSLLGPEGAAASLLSPQSAIRVIAVVHPEETLEPGSFEVLPHDLRVREIVTSERLLRTAIYC</sequence>
<accession>A0ABS4SZD2</accession>
<dbReference type="InterPro" id="IPR024185">
    <property type="entry name" value="FTHF_cligase-like_sf"/>
</dbReference>
<dbReference type="InterPro" id="IPR037171">
    <property type="entry name" value="NagB/RpiA_transferase-like"/>
</dbReference>
<dbReference type="Proteomes" id="UP001519331">
    <property type="component" value="Unassembled WGS sequence"/>
</dbReference>
<evidence type="ECO:0000313" key="6">
    <source>
        <dbReference type="Proteomes" id="UP001519331"/>
    </source>
</evidence>
<dbReference type="PANTHER" id="PTHR23407:SF1">
    <property type="entry name" value="5-FORMYLTETRAHYDROFOLATE CYCLO-LIGASE"/>
    <property type="match status" value="1"/>
</dbReference>
<keyword evidence="2 4" id="KW-0547">Nucleotide-binding</keyword>
<dbReference type="PIRSF" id="PIRSF006806">
    <property type="entry name" value="FTHF_cligase"/>
    <property type="match status" value="1"/>
</dbReference>
<name>A0ABS4SZD2_9MICC</name>
<dbReference type="Gene3D" id="3.40.50.10420">
    <property type="entry name" value="NagB/RpiA/CoA transferase-like"/>
    <property type="match status" value="1"/>
</dbReference>
<keyword evidence="4" id="KW-0460">Magnesium</keyword>
<evidence type="ECO:0000256" key="3">
    <source>
        <dbReference type="ARBA" id="ARBA00022840"/>
    </source>
</evidence>
<comment type="similarity">
    <text evidence="1 4">Belongs to the 5-formyltetrahydrofolate cyclo-ligase family.</text>
</comment>
<organism evidence="5 6">
    <name type="scientific">Nesterenkonia lacusekhoensis</name>
    <dbReference type="NCBI Taxonomy" id="150832"/>
    <lineage>
        <taxon>Bacteria</taxon>
        <taxon>Bacillati</taxon>
        <taxon>Actinomycetota</taxon>
        <taxon>Actinomycetes</taxon>
        <taxon>Micrococcales</taxon>
        <taxon>Micrococcaceae</taxon>
        <taxon>Nesterenkonia</taxon>
    </lineage>
</organism>
<dbReference type="InterPro" id="IPR002698">
    <property type="entry name" value="FTHF_cligase"/>
</dbReference>
<keyword evidence="4" id="KW-0479">Metal-binding</keyword>
<comment type="cofactor">
    <cofactor evidence="4">
        <name>Mg(2+)</name>
        <dbReference type="ChEBI" id="CHEBI:18420"/>
    </cofactor>
</comment>
<dbReference type="SUPFAM" id="SSF100950">
    <property type="entry name" value="NagB/RpiA/CoA transferase-like"/>
    <property type="match status" value="1"/>
</dbReference>
<dbReference type="Pfam" id="PF01812">
    <property type="entry name" value="5-FTHF_cyc-lig"/>
    <property type="match status" value="1"/>
</dbReference>
<evidence type="ECO:0000256" key="2">
    <source>
        <dbReference type="ARBA" id="ARBA00022741"/>
    </source>
</evidence>
<keyword evidence="3 4" id="KW-0067">ATP-binding</keyword>
<evidence type="ECO:0000256" key="1">
    <source>
        <dbReference type="ARBA" id="ARBA00010638"/>
    </source>
</evidence>